<dbReference type="InterPro" id="IPR000983">
    <property type="entry name" value="Bac_GSPG_pilin"/>
</dbReference>
<feature type="domain" description="Type II secretion system protein GspG C-terminal" evidence="12">
    <location>
        <begin position="40"/>
        <end position="142"/>
    </location>
</feature>
<organism evidence="13">
    <name type="scientific">Coralloluteibacterium stylophorae</name>
    <dbReference type="NCBI Taxonomy" id="1776034"/>
    <lineage>
        <taxon>Bacteria</taxon>
        <taxon>Pseudomonadati</taxon>
        <taxon>Pseudomonadota</taxon>
        <taxon>Gammaproteobacteria</taxon>
        <taxon>Lysobacterales</taxon>
        <taxon>Lysobacteraceae</taxon>
        <taxon>Coralloluteibacterium</taxon>
    </lineage>
</organism>
<comment type="subcellular location">
    <subcellularLocation>
        <location evidence="1">Cell inner membrane</location>
        <topology evidence="1">Single-pass membrane protein</topology>
    </subcellularLocation>
</comment>
<dbReference type="InterPro" id="IPR013545">
    <property type="entry name" value="T2SS_protein-GspG_C"/>
</dbReference>
<keyword evidence="7 11" id="KW-0812">Transmembrane</keyword>
<dbReference type="NCBIfam" id="TIGR02532">
    <property type="entry name" value="IV_pilin_GFxxxE"/>
    <property type="match status" value="1"/>
</dbReference>
<dbReference type="InterPro" id="IPR045584">
    <property type="entry name" value="Pilin-like"/>
</dbReference>
<dbReference type="PRINTS" id="PR00813">
    <property type="entry name" value="BCTERIALGSPG"/>
</dbReference>
<evidence type="ECO:0000256" key="6">
    <source>
        <dbReference type="ARBA" id="ARBA00022519"/>
    </source>
</evidence>
<evidence type="ECO:0000256" key="7">
    <source>
        <dbReference type="ARBA" id="ARBA00022692"/>
    </source>
</evidence>
<gene>
    <name evidence="13" type="primary">gspG</name>
    <name evidence="14" type="ORF">KB893_011630</name>
    <name evidence="13" type="ORF">KB893_05365</name>
</gene>
<evidence type="ECO:0000256" key="5">
    <source>
        <dbReference type="ARBA" id="ARBA00022481"/>
    </source>
</evidence>
<keyword evidence="9 11" id="KW-0472">Membrane</keyword>
<dbReference type="GO" id="GO:0005886">
    <property type="term" value="C:plasma membrane"/>
    <property type="evidence" value="ECO:0007669"/>
    <property type="project" value="UniProtKB-SubCell"/>
</dbReference>
<dbReference type="EMBL" id="JAGQFT010000028">
    <property type="protein sequence ID" value="MBR0561942.1"/>
    <property type="molecule type" value="Genomic_DNA"/>
</dbReference>
<dbReference type="SUPFAM" id="SSF54523">
    <property type="entry name" value="Pili subunits"/>
    <property type="match status" value="1"/>
</dbReference>
<dbReference type="Pfam" id="PF08334">
    <property type="entry name" value="T2SSG"/>
    <property type="match status" value="1"/>
</dbReference>
<keyword evidence="4" id="KW-1003">Cell membrane</keyword>
<evidence type="ECO:0000256" key="9">
    <source>
        <dbReference type="ARBA" id="ARBA00023136"/>
    </source>
</evidence>
<dbReference type="Proteomes" id="UP000675747">
    <property type="component" value="Unassembled WGS sequence"/>
</dbReference>
<feature type="region of interest" description="Disordered" evidence="10">
    <location>
        <begin position="124"/>
        <end position="143"/>
    </location>
</feature>
<evidence type="ECO:0000313" key="14">
    <source>
        <dbReference type="EMBL" id="MBS7457780.1"/>
    </source>
</evidence>
<dbReference type="InterPro" id="IPR010054">
    <property type="entry name" value="Type2_sec_GspG"/>
</dbReference>
<reference evidence="13" key="2">
    <citation type="submission" date="2021-04" db="EMBL/GenBank/DDBJ databases">
        <authorList>
            <person name="Karlyshev A.V."/>
        </authorList>
    </citation>
    <scope>NUCLEOTIDE SEQUENCE</scope>
    <source>
        <strain evidence="13">LMG 29479</strain>
    </source>
</reference>
<keyword evidence="6" id="KW-0997">Cell inner membrane</keyword>
<accession>A0A8J7VRU7</accession>
<comment type="similarity">
    <text evidence="2">Belongs to the GSP G family.</text>
</comment>
<dbReference type="PROSITE" id="PS00409">
    <property type="entry name" value="PROKAR_NTER_METHYL"/>
    <property type="match status" value="1"/>
</dbReference>
<keyword evidence="8 11" id="KW-1133">Transmembrane helix</keyword>
<feature type="transmembrane region" description="Helical" evidence="11">
    <location>
        <begin position="20"/>
        <end position="42"/>
    </location>
</feature>
<evidence type="ECO:0000313" key="13">
    <source>
        <dbReference type="EMBL" id="MBR0561942.1"/>
    </source>
</evidence>
<evidence type="ECO:0000256" key="10">
    <source>
        <dbReference type="SAM" id="MobiDB-lite"/>
    </source>
</evidence>
<evidence type="ECO:0000256" key="11">
    <source>
        <dbReference type="SAM" id="Phobius"/>
    </source>
</evidence>
<evidence type="ECO:0000256" key="2">
    <source>
        <dbReference type="ARBA" id="ARBA00009984"/>
    </source>
</evidence>
<comment type="caution">
    <text evidence="13">The sequence shown here is derived from an EMBL/GenBank/DDBJ whole genome shotgun (WGS) entry which is preliminary data.</text>
</comment>
<evidence type="ECO:0000256" key="8">
    <source>
        <dbReference type="ARBA" id="ARBA00022989"/>
    </source>
</evidence>
<dbReference type="Gene3D" id="3.30.700.10">
    <property type="entry name" value="Glycoprotein, Type 4 Pilin"/>
    <property type="match status" value="1"/>
</dbReference>
<protein>
    <recommendedName>
        <fullName evidence="3">Type II secretion system core protein G</fullName>
    </recommendedName>
</protein>
<dbReference type="GO" id="GO:0015628">
    <property type="term" value="P:protein secretion by the type II secretion system"/>
    <property type="evidence" value="ECO:0007669"/>
    <property type="project" value="InterPro"/>
</dbReference>
<evidence type="ECO:0000256" key="3">
    <source>
        <dbReference type="ARBA" id="ARBA00020042"/>
    </source>
</evidence>
<sequence length="143" mass="15400">MSCMRTHYAASPRAQQGFSLIEIIVVVVLIGGIVAFAGSRILGGSDRANVRLAQSQITTLASKVDQFEMDTGRLPQSLDELAEAPSDASGWLGPYAKPAEFKDPWNTPFEYRTPGENGRFDIVSLGADRKPGGESTAADIRNE</sequence>
<dbReference type="NCBIfam" id="TIGR01710">
    <property type="entry name" value="typeII_sec_gspG"/>
    <property type="match status" value="1"/>
</dbReference>
<keyword evidence="5" id="KW-0488">Methylation</keyword>
<dbReference type="AlphaFoldDB" id="A0A8J7VRU7"/>
<dbReference type="EMBL" id="JAGQFT020000007">
    <property type="protein sequence ID" value="MBS7457780.1"/>
    <property type="molecule type" value="Genomic_DNA"/>
</dbReference>
<dbReference type="GO" id="GO:0015627">
    <property type="term" value="C:type II protein secretion system complex"/>
    <property type="evidence" value="ECO:0007669"/>
    <property type="project" value="InterPro"/>
</dbReference>
<evidence type="ECO:0000256" key="1">
    <source>
        <dbReference type="ARBA" id="ARBA00004377"/>
    </source>
</evidence>
<dbReference type="Pfam" id="PF07963">
    <property type="entry name" value="N_methyl"/>
    <property type="match status" value="1"/>
</dbReference>
<name>A0A8J7VRU7_9GAMM</name>
<reference evidence="14 15" key="1">
    <citation type="journal article" date="2021" name="Microbiol. Resour. Announc.">
        <title>Draft Genome Sequence of Coralloluteibacterium stylophorae LMG 29479T.</title>
        <authorList>
            <person name="Karlyshev A.V."/>
            <person name="Kudryashova E.B."/>
            <person name="Ariskina E.V."/>
            <person name="Conroy A.P."/>
            <person name="Abidueva E.Y."/>
        </authorList>
    </citation>
    <scope>NUCLEOTIDE SEQUENCE [LARGE SCALE GENOMIC DNA]</scope>
    <source>
        <strain evidence="14 15">LMG 29479</strain>
    </source>
</reference>
<keyword evidence="15" id="KW-1185">Reference proteome</keyword>
<proteinExistence type="inferred from homology"/>
<dbReference type="InterPro" id="IPR012902">
    <property type="entry name" value="N_methyl_site"/>
</dbReference>
<evidence type="ECO:0000313" key="15">
    <source>
        <dbReference type="Proteomes" id="UP000675747"/>
    </source>
</evidence>
<evidence type="ECO:0000256" key="4">
    <source>
        <dbReference type="ARBA" id="ARBA00022475"/>
    </source>
</evidence>
<evidence type="ECO:0000259" key="12">
    <source>
        <dbReference type="Pfam" id="PF08334"/>
    </source>
</evidence>